<evidence type="ECO:0000256" key="2">
    <source>
        <dbReference type="ARBA" id="ARBA00004319"/>
    </source>
</evidence>
<keyword evidence="18" id="KW-1185">Reference proteome</keyword>
<dbReference type="GO" id="GO:0005788">
    <property type="term" value="C:endoplasmic reticulum lumen"/>
    <property type="evidence" value="ECO:0007669"/>
    <property type="project" value="UniProtKB-SubCell"/>
</dbReference>
<keyword evidence="5" id="KW-0808">Transferase</keyword>
<comment type="similarity">
    <text evidence="4">Belongs to the glycosyltransferase 8 family.</text>
</comment>
<evidence type="ECO:0000259" key="12">
    <source>
        <dbReference type="Pfam" id="PF18400"/>
    </source>
</evidence>
<dbReference type="InterPro" id="IPR040525">
    <property type="entry name" value="UGGT_TRXL_4"/>
</dbReference>
<dbReference type="CDD" id="cd06432">
    <property type="entry name" value="GT8_HUGT1_C_like"/>
    <property type="match status" value="1"/>
</dbReference>
<evidence type="ECO:0000313" key="18">
    <source>
        <dbReference type="Proteomes" id="UP001159428"/>
    </source>
</evidence>
<dbReference type="InterPro" id="IPR040693">
    <property type="entry name" value="UGGT_TRXL_1"/>
</dbReference>
<dbReference type="Pfam" id="PF18401">
    <property type="entry name" value="Thioredoxin_13"/>
    <property type="match status" value="1"/>
</dbReference>
<evidence type="ECO:0000256" key="5">
    <source>
        <dbReference type="ARBA" id="ARBA00022679"/>
    </source>
</evidence>
<comment type="cofactor">
    <cofactor evidence="1">
        <name>Ca(2+)</name>
        <dbReference type="ChEBI" id="CHEBI:29108"/>
    </cofactor>
</comment>
<reference evidence="17 18" key="1">
    <citation type="submission" date="2022-05" db="EMBL/GenBank/DDBJ databases">
        <authorList>
            <consortium name="Genoscope - CEA"/>
            <person name="William W."/>
        </authorList>
    </citation>
    <scope>NUCLEOTIDE SEQUENCE [LARGE SCALE GENOMIC DNA]</scope>
</reference>
<dbReference type="Pfam" id="PF18404">
    <property type="entry name" value="Glyco_transf_24"/>
    <property type="match status" value="1"/>
</dbReference>
<evidence type="ECO:0000256" key="7">
    <source>
        <dbReference type="ARBA" id="ARBA00022824"/>
    </source>
</evidence>
<evidence type="ECO:0000256" key="3">
    <source>
        <dbReference type="ARBA" id="ARBA00004922"/>
    </source>
</evidence>
<dbReference type="InterPro" id="IPR009448">
    <property type="entry name" value="UDP-g_GGtrans"/>
</dbReference>
<dbReference type="Pfam" id="PF06427">
    <property type="entry name" value="UDP-g_GGTase"/>
    <property type="match status" value="1"/>
</dbReference>
<comment type="pathway">
    <text evidence="3">Protein modification; protein glycosylation.</text>
</comment>
<dbReference type="GO" id="GO:0003980">
    <property type="term" value="F:UDP-glucose:glycoprotein glucosyltransferase activity"/>
    <property type="evidence" value="ECO:0007669"/>
    <property type="project" value="InterPro"/>
</dbReference>
<comment type="subcellular location">
    <subcellularLocation>
        <location evidence="2">Endoplasmic reticulum lumen</location>
    </subcellularLocation>
</comment>
<comment type="catalytic activity">
    <reaction evidence="10">
        <text>N(4)-(alpha-D-Man-(1-&gt;2)-alpha-D-Man-(1-&gt;2)-alpha-D-Man-(1-&gt;3)-[alpha-D-Man-(1-&gt;2)-alpha-D-Man-(1-&gt;3)-[alpha-D-Man-(1-&gt;2)-alpha-D-Man-(1-&gt;6)]-alpha-D-Man-(1-&gt;6)]-beta-D-Man-(1-&gt;4)-beta-D-GlcNAc-(1-&gt;4)-beta-D-GlcNAc)-L-asparaginyl-[protein] (N-glucan mannose isomer 9A1,2,3B1,2,3) + UDP-alpha-D-glucose = N(4)-(alpha-D-Glc-(1-&gt;3)-alpha-D-Man-(1-&gt;2)-alpha-D-Man-(1-&gt;2)-alpha-D-Man-(1-&gt;3)-[alpha-D-Man-(1-&gt;2)-alpha-D-Man-(1-&gt;3)-[alpha-D-Man-(1-&gt;2)-alpha-D-Man-(1-&gt;6)]-alpha-D-Man-(1-&gt;6)]-beta-D-Man-(1-&gt;4)-beta-D-GlcNAc-(1-&gt;4)-beta-D-GlcNAc)-L-asparaginyl-[protein] + UDP + H(+)</text>
        <dbReference type="Rhea" id="RHEA:61304"/>
        <dbReference type="Rhea" id="RHEA-COMP:14356"/>
        <dbReference type="Rhea" id="RHEA-COMP:14357"/>
        <dbReference type="ChEBI" id="CHEBI:15378"/>
        <dbReference type="ChEBI" id="CHEBI:58223"/>
        <dbReference type="ChEBI" id="CHEBI:58885"/>
        <dbReference type="ChEBI" id="CHEBI:59080"/>
        <dbReference type="ChEBI" id="CHEBI:139493"/>
    </reaction>
</comment>
<feature type="domain" description="Glucosyltransferase 24 catalytic" evidence="16">
    <location>
        <begin position="1292"/>
        <end position="1558"/>
    </location>
</feature>
<feature type="domain" description="UGGT thioredoxin-like" evidence="14">
    <location>
        <begin position="477"/>
        <end position="724"/>
    </location>
</feature>
<sequence>MGMSSMGQKSSGLIIKYVGKKLSPTPPHKINASDVVTLHWLSFQDGGQKVMCTTVATLFTLLSLVHQSFCKSSSSKSIIASLDARWGSTPLLLEASEYLAAESNEKFWKFVDSCQDKSFSHDLDEYKHVLKTAGQLLAPIGLNFLQFSLSLRYYSPRVELFNKVAHDLLAPDCEAFVQLGSSTICDITEAVSLIKQAENIPLVQSFEFDHHYPKSENNSIAVVLYGKIGSGSFWRFHQELVNLAENGLVHYVLRHYIESSSERKMRLSGYGVELAVKKTEYKAMDDSKVKDDAEGEVQKQEEEDEDEVEGFLFGKLRKLYPDLKENLDQFRAHLKESAHEMAPLKVWQLQDLSFQAAQRVMSSEPQRALKVLRDISQNLPMQTRSLVKTKVKEEMRKEIKLNQKHFSQFGLDPGDSALLINGLLVQVDDLDPFHLLDLLRGEALAIDRLSSLGIKGEPLGKLVSLASQPEHESFVLDARHDSIVFINDLEKDRQYWGWPSELQEILRPTFPGMMRYIAKNIFNLVLFVNPLDAQSIELIKVVNELLQNSFPVRIGLSLVADVPLDAEVDAKTNAAVGIARAFSFISSEKDSREAFDWLLKLYDNLAEGDVPTADKVLTSFTSLFGKDDAEEVFGEGSEYDENRKSSQRFFDKTGFHQLPQVILNGVPIDSEEFENLDEAVVREVMVQTGPIQHAVFSGSVYRYSSVYEYVMSQPNVVSRVNSMVQSMERPYVDLTGGQSSTDEDINNPEVFAKLDSSQMASVIAKELKYFTKQGEELSLKPVTNWVVADLASKEGRVLVRAALQQVKSSSSVRVGLIHNPAIKHTDDRPESLQIARTVEAVMSSKSHVTPAMLKFMENLLDESNDFDKLSSDAKAMADLLAKTPGLKLEAIQAKLSDGETFKGKLFSHQHFCTGVVNLLPGQPAVITNGRVLGPLAGNTLFTEDDFKLLENFDMDLYARKVRDQIDEMTFDGLSADDDTSEFRSDIIMKVSSALICRDKRSRQQITIKASEHSVMKIEPKQDGASFDVVVVLDPLSQAAQKIAPILMVLQNATNVNIKLAMNSREKLSELPLNRFYRYVLEPEVTFNEDGTITEGPAAVFSDMPQSVLLTMNMDTPLGWMVEAVYSPYDLDNIKLQEVENQVQAKFDLEYIFIEGHCSDFHTRQPPRGLQFTLGTPRDPAMFDTIVMANLGYFQLKAYPGAWSLRVREGRSAEIYEIESVSGSTKEDDGHFTVVIDSFIGKLLKVKVKRKPGMEGKDLLSDSDSASSGGIWDSLSSMVGSETKGDAPKDETINVFSVASGHLYERFLRIMMLTVMKNTKNPVKFWFLKNFLSPTMTAFLPHMAEEYGFEYELVQYHWPHWLHAQTEKQRVIWGYKILFLDVLFPLHVKKIIFVDADLIVRADLQELNEMNLHGAPYAYTPFCSSRKEMDGFRFWNVGYWRSHLGGKPYHISALYVVDLDRFRRLAAGDRLRGQYQGLSQDPNSLSNLDQDLPNNMIHQVPIRSLPQEWLWCETWCDDESLSTAKAIDLCNNPLTKEPKLQGAVRIVKEWPDLDNEVRRLQERVAAQKPSSKVSQESTEPTGRE</sequence>
<comment type="function">
    <text evidence="9">Recognizes glycoproteins with minor folding defects. Reglucosylates single N-glycans near the misfolded part of the protein, thus providing quality control for protein folding in the endoplasmic reticulum. Reglucosylated proteins are recognized by calreticulin for recycling to the endoplasmic reticulum and refolding or degradation.</text>
</comment>
<gene>
    <name evidence="17" type="ORF">PMEA_00008479</name>
</gene>
<proteinExistence type="inferred from homology"/>
<evidence type="ECO:0000259" key="13">
    <source>
        <dbReference type="Pfam" id="PF18401"/>
    </source>
</evidence>
<feature type="compositionally biased region" description="Polar residues" evidence="11">
    <location>
        <begin position="1567"/>
        <end position="1583"/>
    </location>
</feature>
<dbReference type="PANTHER" id="PTHR11226">
    <property type="entry name" value="UDP-GLUCOSE GLYCOPROTEIN:GLUCOSYLTRANSFERASE"/>
    <property type="match status" value="1"/>
</dbReference>
<evidence type="ECO:0000259" key="15">
    <source>
        <dbReference type="Pfam" id="PF18403"/>
    </source>
</evidence>
<dbReference type="SUPFAM" id="SSF53448">
    <property type="entry name" value="Nucleotide-diphospho-sugar transferases"/>
    <property type="match status" value="1"/>
</dbReference>
<name>A0AAU9WMC7_9CNID</name>
<dbReference type="Pfam" id="PF18403">
    <property type="entry name" value="Thioredoxin_15"/>
    <property type="match status" value="1"/>
</dbReference>
<evidence type="ECO:0000256" key="10">
    <source>
        <dbReference type="ARBA" id="ARBA00048456"/>
    </source>
</evidence>
<dbReference type="InterPro" id="IPR040692">
    <property type="entry name" value="UGGT_TRXL_3"/>
</dbReference>
<evidence type="ECO:0000259" key="16">
    <source>
        <dbReference type="Pfam" id="PF18404"/>
    </source>
</evidence>
<dbReference type="Pfam" id="PF18400">
    <property type="entry name" value="Thioredoxin_12"/>
    <property type="match status" value="1"/>
</dbReference>
<dbReference type="FunFam" id="3.90.550.10:FF:000446">
    <property type="entry name" value="Predicted protein"/>
    <property type="match status" value="1"/>
</dbReference>
<accession>A0AAU9WMC7</accession>
<dbReference type="GO" id="GO:0051082">
    <property type="term" value="F:unfolded protein binding"/>
    <property type="evidence" value="ECO:0007669"/>
    <property type="project" value="TreeGrafter"/>
</dbReference>
<evidence type="ECO:0000256" key="4">
    <source>
        <dbReference type="ARBA" id="ARBA00006351"/>
    </source>
</evidence>
<feature type="domain" description="UDP-glucose:glycoprotein glucosyltransferase thioredoxin-like" evidence="15">
    <location>
        <begin position="752"/>
        <end position="993"/>
    </location>
</feature>
<protein>
    <recommendedName>
        <fullName evidence="19">UDP-glucose:glycoprotein glucosyltransferase</fullName>
    </recommendedName>
</protein>
<evidence type="ECO:0000256" key="8">
    <source>
        <dbReference type="ARBA" id="ARBA00023180"/>
    </source>
</evidence>
<dbReference type="InterPro" id="IPR040497">
    <property type="entry name" value="Glyco_transf_24"/>
</dbReference>
<keyword evidence="6" id="KW-0732">Signal</keyword>
<evidence type="ECO:0000256" key="11">
    <source>
        <dbReference type="SAM" id="MobiDB-lite"/>
    </source>
</evidence>
<organism evidence="17 18">
    <name type="scientific">Pocillopora meandrina</name>
    <dbReference type="NCBI Taxonomy" id="46732"/>
    <lineage>
        <taxon>Eukaryota</taxon>
        <taxon>Metazoa</taxon>
        <taxon>Cnidaria</taxon>
        <taxon>Anthozoa</taxon>
        <taxon>Hexacorallia</taxon>
        <taxon>Scleractinia</taxon>
        <taxon>Astrocoeniina</taxon>
        <taxon>Pocilloporidae</taxon>
        <taxon>Pocillopora</taxon>
    </lineage>
</organism>
<dbReference type="Proteomes" id="UP001159428">
    <property type="component" value="Unassembled WGS sequence"/>
</dbReference>
<keyword evidence="7" id="KW-0256">Endoplasmic reticulum</keyword>
<dbReference type="PANTHER" id="PTHR11226:SF0">
    <property type="entry name" value="UDP-GLUCOSE:GLYCOPROTEIN GLUCOSYLTRANSFERASE"/>
    <property type="match status" value="1"/>
</dbReference>
<evidence type="ECO:0000256" key="9">
    <source>
        <dbReference type="ARBA" id="ARBA00045874"/>
    </source>
</evidence>
<feature type="domain" description="UGGT thioredoxin-like" evidence="13">
    <location>
        <begin position="338"/>
        <end position="464"/>
    </location>
</feature>
<evidence type="ECO:0000259" key="14">
    <source>
        <dbReference type="Pfam" id="PF18402"/>
    </source>
</evidence>
<feature type="non-terminal residue" evidence="17">
    <location>
        <position position="1583"/>
    </location>
</feature>
<dbReference type="GO" id="GO:0018279">
    <property type="term" value="P:protein N-linked glycosylation via asparagine"/>
    <property type="evidence" value="ECO:0007669"/>
    <property type="project" value="TreeGrafter"/>
</dbReference>
<comment type="caution">
    <text evidence="17">The sequence shown here is derived from an EMBL/GenBank/DDBJ whole genome shotgun (WGS) entry which is preliminary data.</text>
</comment>
<dbReference type="InterPro" id="IPR029044">
    <property type="entry name" value="Nucleotide-diphossugar_trans"/>
</dbReference>
<keyword evidence="8" id="KW-0325">Glycoprotein</keyword>
<dbReference type="Gene3D" id="3.90.550.10">
    <property type="entry name" value="Spore Coat Polysaccharide Biosynthesis Protein SpsA, Chain A"/>
    <property type="match status" value="1"/>
</dbReference>
<dbReference type="GO" id="GO:0036503">
    <property type="term" value="P:ERAD pathway"/>
    <property type="evidence" value="ECO:0007669"/>
    <property type="project" value="TreeGrafter"/>
</dbReference>
<evidence type="ECO:0008006" key="19">
    <source>
        <dbReference type="Google" id="ProtNLM"/>
    </source>
</evidence>
<evidence type="ECO:0000256" key="6">
    <source>
        <dbReference type="ARBA" id="ARBA00022729"/>
    </source>
</evidence>
<dbReference type="Pfam" id="PF18402">
    <property type="entry name" value="Thioredoxin_14"/>
    <property type="match status" value="1"/>
</dbReference>
<dbReference type="InterPro" id="IPR040694">
    <property type="entry name" value="UGGT_TRXL_2"/>
</dbReference>
<evidence type="ECO:0000256" key="1">
    <source>
        <dbReference type="ARBA" id="ARBA00001913"/>
    </source>
</evidence>
<dbReference type="EMBL" id="CALNXJ010000017">
    <property type="protein sequence ID" value="CAH3119102.1"/>
    <property type="molecule type" value="Genomic_DNA"/>
</dbReference>
<evidence type="ECO:0000313" key="17">
    <source>
        <dbReference type="EMBL" id="CAH3119102.1"/>
    </source>
</evidence>
<feature type="domain" description="UGGT thioredoxin-like" evidence="12">
    <location>
        <begin position="88"/>
        <end position="264"/>
    </location>
</feature>
<feature type="region of interest" description="Disordered" evidence="11">
    <location>
        <begin position="1561"/>
        <end position="1583"/>
    </location>
</feature>